<protein>
    <recommendedName>
        <fullName evidence="5">Peptidyl-prolyl cis-trans isomerase</fullName>
        <shortName evidence="5">PPIase</shortName>
        <ecNumber evidence="5">5.2.1.8</ecNumber>
    </recommendedName>
</protein>
<sequence length="205" mass="22635">MNTIISICLVICVSITFGDDRVQVTDRVSFNVSTGGEYIGTIVIGVFGNLVPKTARNFVELAGHTNGYGYEGSKFHRVIADFMIQGGDYDKKDGSGFKSIWGGYFDDENFTLKHNNAGWVSMANAGKNTNGCQFFITMKSTPWLDGHHTIFGKVLEGQDVVKKIGEVRTDSSDSPVDDVIISKSTVESVRDEYIFVDTNQDIENY</sequence>
<dbReference type="STRING" id="6526.A0A2C9JNC0"/>
<evidence type="ECO:0000259" key="6">
    <source>
        <dbReference type="PROSITE" id="PS50072"/>
    </source>
</evidence>
<feature type="chain" id="PRO_5011819002" description="Peptidyl-prolyl cis-trans isomerase" evidence="5">
    <location>
        <begin position="19"/>
        <end position="205"/>
    </location>
</feature>
<evidence type="ECO:0000256" key="5">
    <source>
        <dbReference type="RuleBase" id="RU363019"/>
    </source>
</evidence>
<comment type="similarity">
    <text evidence="5">Belongs to the cyclophilin-type PPIase family.</text>
</comment>
<dbReference type="FunFam" id="2.40.100.10:FF:000001">
    <property type="entry name" value="Peptidyl-prolyl cis-trans isomerase"/>
    <property type="match status" value="1"/>
</dbReference>
<proteinExistence type="inferred from homology"/>
<dbReference type="InterPro" id="IPR002130">
    <property type="entry name" value="Cyclophilin-type_PPIase_dom"/>
</dbReference>
<dbReference type="GO" id="GO:0003755">
    <property type="term" value="F:peptidyl-prolyl cis-trans isomerase activity"/>
    <property type="evidence" value="ECO:0007669"/>
    <property type="project" value="UniProtKB-UniRule"/>
</dbReference>
<dbReference type="PANTHER" id="PTHR11071:SF561">
    <property type="entry name" value="PEPTIDYL-PROLYL CIS-TRANS ISOMERASE D-RELATED"/>
    <property type="match status" value="1"/>
</dbReference>
<dbReference type="AlphaFoldDB" id="A0A2C9JNC0"/>
<dbReference type="PRINTS" id="PR00153">
    <property type="entry name" value="CSAPPISMRASE"/>
</dbReference>
<keyword evidence="2 5" id="KW-0732">Signal</keyword>
<evidence type="ECO:0000313" key="8">
    <source>
        <dbReference type="Proteomes" id="UP000076420"/>
    </source>
</evidence>
<comment type="catalytic activity">
    <reaction evidence="1 5">
        <text>[protein]-peptidylproline (omega=180) = [protein]-peptidylproline (omega=0)</text>
        <dbReference type="Rhea" id="RHEA:16237"/>
        <dbReference type="Rhea" id="RHEA-COMP:10747"/>
        <dbReference type="Rhea" id="RHEA-COMP:10748"/>
        <dbReference type="ChEBI" id="CHEBI:83833"/>
        <dbReference type="ChEBI" id="CHEBI:83834"/>
        <dbReference type="EC" id="5.2.1.8"/>
    </reaction>
</comment>
<reference evidence="7" key="1">
    <citation type="submission" date="2020-05" db="UniProtKB">
        <authorList>
            <consortium name="EnsemblMetazoa"/>
        </authorList>
    </citation>
    <scope>IDENTIFICATION</scope>
    <source>
        <strain evidence="7">BB02</strain>
    </source>
</reference>
<dbReference type="Proteomes" id="UP000076420">
    <property type="component" value="Unassembled WGS sequence"/>
</dbReference>
<comment type="function">
    <text evidence="5">PPIases accelerate the folding of proteins. It catalyzes the cis-trans isomerization of proline imidic peptide bonds in oligopeptides.</text>
</comment>
<dbReference type="EnsemblMetazoa" id="BGLB005218-RB">
    <property type="protein sequence ID" value="BGLB005218-PB"/>
    <property type="gene ID" value="BGLB005218"/>
</dbReference>
<gene>
    <name evidence="7" type="primary">106061015</name>
</gene>
<dbReference type="Pfam" id="PF00160">
    <property type="entry name" value="Pro_isomerase"/>
    <property type="match status" value="1"/>
</dbReference>
<evidence type="ECO:0000313" key="7">
    <source>
        <dbReference type="EnsemblMetazoa" id="BGLB005218-PB"/>
    </source>
</evidence>
<keyword evidence="4 5" id="KW-0413">Isomerase</keyword>
<dbReference type="PIRSF" id="PIRSF001467">
    <property type="entry name" value="Peptidylpro_ismrse"/>
    <property type="match status" value="1"/>
</dbReference>
<dbReference type="PROSITE" id="PS50072">
    <property type="entry name" value="CSA_PPIASE_2"/>
    <property type="match status" value="1"/>
</dbReference>
<dbReference type="InterPro" id="IPR029000">
    <property type="entry name" value="Cyclophilin-like_dom_sf"/>
</dbReference>
<keyword evidence="3 5" id="KW-0697">Rotamase</keyword>
<feature type="domain" description="PPIase cyclophilin-type" evidence="6">
    <location>
        <begin position="29"/>
        <end position="186"/>
    </location>
</feature>
<dbReference type="KEGG" id="bgt:106061015"/>
<dbReference type="GO" id="GO:0006457">
    <property type="term" value="P:protein folding"/>
    <property type="evidence" value="ECO:0007669"/>
    <property type="project" value="InterPro"/>
</dbReference>
<evidence type="ECO:0000256" key="2">
    <source>
        <dbReference type="ARBA" id="ARBA00022729"/>
    </source>
</evidence>
<dbReference type="OrthoDB" id="193499at2759"/>
<dbReference type="SUPFAM" id="SSF50891">
    <property type="entry name" value="Cyclophilin-like"/>
    <property type="match status" value="1"/>
</dbReference>
<evidence type="ECO:0000256" key="3">
    <source>
        <dbReference type="ARBA" id="ARBA00023110"/>
    </source>
</evidence>
<dbReference type="InterPro" id="IPR024936">
    <property type="entry name" value="Cyclophilin-type_PPIase"/>
</dbReference>
<dbReference type="VEuPathDB" id="VectorBase:BGLB005218"/>
<evidence type="ECO:0000256" key="4">
    <source>
        <dbReference type="ARBA" id="ARBA00023235"/>
    </source>
</evidence>
<accession>A0A2C9JNC0</accession>
<dbReference type="EC" id="5.2.1.8" evidence="5"/>
<dbReference type="InterPro" id="IPR020892">
    <property type="entry name" value="Cyclophilin-type_PPIase_CS"/>
</dbReference>
<dbReference type="GO" id="GO:0005737">
    <property type="term" value="C:cytoplasm"/>
    <property type="evidence" value="ECO:0007669"/>
    <property type="project" value="TreeGrafter"/>
</dbReference>
<feature type="signal peptide" evidence="5">
    <location>
        <begin position="1"/>
        <end position="18"/>
    </location>
</feature>
<evidence type="ECO:0000256" key="1">
    <source>
        <dbReference type="ARBA" id="ARBA00000971"/>
    </source>
</evidence>
<dbReference type="VEuPathDB" id="VectorBase:BGLAX_033041"/>
<dbReference type="GO" id="GO:0016018">
    <property type="term" value="F:cyclosporin A binding"/>
    <property type="evidence" value="ECO:0007669"/>
    <property type="project" value="TreeGrafter"/>
</dbReference>
<name>A0A2C9JNC0_BIOGL</name>
<organism evidence="7 8">
    <name type="scientific">Biomphalaria glabrata</name>
    <name type="common">Bloodfluke planorb</name>
    <name type="synonym">Freshwater snail</name>
    <dbReference type="NCBI Taxonomy" id="6526"/>
    <lineage>
        <taxon>Eukaryota</taxon>
        <taxon>Metazoa</taxon>
        <taxon>Spiralia</taxon>
        <taxon>Lophotrochozoa</taxon>
        <taxon>Mollusca</taxon>
        <taxon>Gastropoda</taxon>
        <taxon>Heterobranchia</taxon>
        <taxon>Euthyneura</taxon>
        <taxon>Panpulmonata</taxon>
        <taxon>Hygrophila</taxon>
        <taxon>Lymnaeoidea</taxon>
        <taxon>Planorbidae</taxon>
        <taxon>Biomphalaria</taxon>
    </lineage>
</organism>
<dbReference type="PROSITE" id="PS00170">
    <property type="entry name" value="CSA_PPIASE_1"/>
    <property type="match status" value="1"/>
</dbReference>
<dbReference type="Gene3D" id="2.40.100.10">
    <property type="entry name" value="Cyclophilin-like"/>
    <property type="match status" value="1"/>
</dbReference>
<dbReference type="PANTHER" id="PTHR11071">
    <property type="entry name" value="PEPTIDYL-PROLYL CIS-TRANS ISOMERASE"/>
    <property type="match status" value="1"/>
</dbReference>
<dbReference type="RefSeq" id="XP_013074514.2">
    <property type="nucleotide sequence ID" value="XM_013219060.2"/>
</dbReference>